<feature type="domain" description="PKD" evidence="2">
    <location>
        <begin position="421"/>
        <end position="482"/>
    </location>
</feature>
<feature type="chain" id="PRO_5022035114" evidence="1">
    <location>
        <begin position="26"/>
        <end position="1016"/>
    </location>
</feature>
<keyword evidence="4" id="KW-1185">Reference proteome</keyword>
<reference evidence="3 4" key="1">
    <citation type="submission" date="2019-07" db="EMBL/GenBank/DDBJ databases">
        <title>Flavobacterium sp. nov., isolated from glacier ice.</title>
        <authorList>
            <person name="Liu Q."/>
            <person name="Xin Y.-H."/>
        </authorList>
    </citation>
    <scope>NUCLEOTIDE SEQUENCE [LARGE SCALE GENOMIC DNA]</scope>
    <source>
        <strain evidence="3 4">ZT4R6</strain>
    </source>
</reference>
<evidence type="ECO:0000313" key="4">
    <source>
        <dbReference type="Proteomes" id="UP000320643"/>
    </source>
</evidence>
<dbReference type="InterPro" id="IPR013783">
    <property type="entry name" value="Ig-like_fold"/>
</dbReference>
<dbReference type="InterPro" id="IPR015943">
    <property type="entry name" value="WD40/YVTN_repeat-like_dom_sf"/>
</dbReference>
<dbReference type="SMART" id="SM00089">
    <property type="entry name" value="PKD"/>
    <property type="match status" value="1"/>
</dbReference>
<proteinExistence type="predicted"/>
<dbReference type="InterPro" id="IPR022409">
    <property type="entry name" value="PKD/Chitinase_dom"/>
</dbReference>
<dbReference type="NCBIfam" id="TIGR04131">
    <property type="entry name" value="Bac_Flav_CTERM"/>
    <property type="match status" value="1"/>
</dbReference>
<evidence type="ECO:0000256" key="1">
    <source>
        <dbReference type="SAM" id="SignalP"/>
    </source>
</evidence>
<name>A0A552V8J5_9FLAO</name>
<accession>A0A552V8J5</accession>
<dbReference type="SUPFAM" id="SSF82171">
    <property type="entry name" value="DPP6 N-terminal domain-like"/>
    <property type="match status" value="1"/>
</dbReference>
<dbReference type="Pfam" id="PF13585">
    <property type="entry name" value="CHU_C"/>
    <property type="match status" value="1"/>
</dbReference>
<organism evidence="3 4">
    <name type="scientific">Flavobacterium zepuense</name>
    <dbReference type="NCBI Taxonomy" id="2593302"/>
    <lineage>
        <taxon>Bacteria</taxon>
        <taxon>Pseudomonadati</taxon>
        <taxon>Bacteroidota</taxon>
        <taxon>Flavobacteriia</taxon>
        <taxon>Flavobacteriales</taxon>
        <taxon>Flavobacteriaceae</taxon>
        <taxon>Flavobacterium</taxon>
    </lineage>
</organism>
<dbReference type="InterPro" id="IPR035986">
    <property type="entry name" value="PKD_dom_sf"/>
</dbReference>
<feature type="signal peptide" evidence="1">
    <location>
        <begin position="1"/>
        <end position="25"/>
    </location>
</feature>
<dbReference type="OrthoDB" id="1489185at2"/>
<dbReference type="Proteomes" id="UP000320643">
    <property type="component" value="Unassembled WGS sequence"/>
</dbReference>
<dbReference type="InterPro" id="IPR000601">
    <property type="entry name" value="PKD_dom"/>
</dbReference>
<evidence type="ECO:0000313" key="3">
    <source>
        <dbReference type="EMBL" id="TRW26781.1"/>
    </source>
</evidence>
<dbReference type="InterPro" id="IPR026341">
    <property type="entry name" value="T9SS_type_B"/>
</dbReference>
<gene>
    <name evidence="3" type="ORF">FMM05_05230</name>
</gene>
<dbReference type="Gene3D" id="2.60.40.10">
    <property type="entry name" value="Immunoglobulins"/>
    <property type="match status" value="1"/>
</dbReference>
<protein>
    <submittedName>
        <fullName evidence="3">T9SS type B sorting domain-containing protein</fullName>
    </submittedName>
</protein>
<evidence type="ECO:0000259" key="2">
    <source>
        <dbReference type="PROSITE" id="PS50093"/>
    </source>
</evidence>
<comment type="caution">
    <text evidence="3">The sequence shown here is derived from an EMBL/GenBank/DDBJ whole genome shotgun (WGS) entry which is preliminary data.</text>
</comment>
<dbReference type="EMBL" id="VJVZ01000002">
    <property type="protein sequence ID" value="TRW26781.1"/>
    <property type="molecule type" value="Genomic_DNA"/>
</dbReference>
<keyword evidence="1" id="KW-0732">Signal</keyword>
<dbReference type="AlphaFoldDB" id="A0A552V8J5"/>
<dbReference type="RefSeq" id="WP_143372278.1">
    <property type="nucleotide sequence ID" value="NZ_VJVZ01000002.1"/>
</dbReference>
<dbReference type="Gene3D" id="2.130.10.10">
    <property type="entry name" value="YVTN repeat-like/Quinoprotein amine dehydrogenase"/>
    <property type="match status" value="1"/>
</dbReference>
<dbReference type="Pfam" id="PF18911">
    <property type="entry name" value="PKD_4"/>
    <property type="match status" value="1"/>
</dbReference>
<dbReference type="PROSITE" id="PS50093">
    <property type="entry name" value="PKD"/>
    <property type="match status" value="1"/>
</dbReference>
<dbReference type="SUPFAM" id="SSF49299">
    <property type="entry name" value="PKD domain"/>
    <property type="match status" value="1"/>
</dbReference>
<sequence length="1016" mass="106822">MKRKLQLLRRGVGMALLLLAPSAYAQWQQDLWVGKQAYNWCDSYNKGINFSSGSPVIFTGVQLSALEGSTTISDVNGELLFYAGQHKIWNKNHQIMLNGNDLLGGGDSSTQSGVFVQKPGSTNIYYLFNVNTPDAITGLIYSEIDLTLASGLGGVTANKNIMLDNMVGVEKITAVHHADGEGVWVITHRTGSAEFVAYLVTSAGVTTTPVVSAVGTAYSGIDPNDVYLAGNNGGVGQLKASPDGTKLAAAILDGTNKGVDLLDFDNQTGIVSNAKHLSDNTGLVYGLEFSPNSRFLYVSDPSGGWVFGGTVHQYDATLGTEADVAVSNTIIATLPSGSAYGSCAMQLGPDGKIYIKDVVGEVLNAISYPNNQGVAAGFTAAAINLGSSIGTPAFIQSYFESGILAEEGCPGDIAFTLLRIPDATSITWDFGDPASGADNISTVAEHSYTTGGTYTVTATITSNGATQTATGQVIVTNPNGNITTPTAVTLCADANGTATFNLSLQTPIILGSLDATLYTVTYYPTVADALADTNEITTPAAFTSAGQTIYVSVTHNGNNCTSYTQFNVVASPAPVLPIVPDLETCDTAAIDGFAIFNLTQQDALLLQGLTGANIAYYTTEADAHSGTNAITTPASFTNTVNPQTIYATVTTTSGCHSVTSFSIDVLPALQLPSVGNLQECDTNAQDGITNFDLTQQDGALLSGITGTVAYYTTMADAQGGVNPVIFPTNFPNTSNPQNIYAVVTNSTTGCTGTAIFTIEALPVPTATAVSDLQSCTNVFNLIVHTASLQGQSGYTVAYFTSLANAEGNINALATPNAFESTGTIQTIYTRISSGDCYTVTTFDVITLPAPQIGGSLVIEGCPPFNLGTAVSGTGLSFSYYTSQEDADNNINAIANPLAYEITTGNLTVYVRAETTDGCEAFAEIELQTGACDIPKGISPNRDGFNDTFDLSYFDVQKLSVFNRYGQEVYTRNNYTNQWYGQQENGKELPTGTYYYVVELSGGINKTGWVYINRQEN</sequence>